<dbReference type="PROSITE" id="PS51257">
    <property type="entry name" value="PROKAR_LIPOPROTEIN"/>
    <property type="match status" value="1"/>
</dbReference>
<dbReference type="Proteomes" id="UP001327027">
    <property type="component" value="Unassembled WGS sequence"/>
</dbReference>
<gene>
    <name evidence="5" type="ORF">U6A24_21435</name>
</gene>
<evidence type="ECO:0000256" key="2">
    <source>
        <dbReference type="ARBA" id="ARBA00023239"/>
    </source>
</evidence>
<name>A0ABU6A1N6_9FLAO</name>
<keyword evidence="2" id="KW-0456">Lyase</keyword>
<organism evidence="5 6">
    <name type="scientific">Aquimarina gracilis</name>
    <dbReference type="NCBI Taxonomy" id="874422"/>
    <lineage>
        <taxon>Bacteria</taxon>
        <taxon>Pseudomonadati</taxon>
        <taxon>Bacteroidota</taxon>
        <taxon>Flavobacteriia</taxon>
        <taxon>Flavobacteriales</taxon>
        <taxon>Flavobacteriaceae</taxon>
        <taxon>Aquimarina</taxon>
    </lineage>
</organism>
<sequence length="265" mass="29145">MNKIAIALLVITFASCAKNKEAKEKVTEQVQPKKEEVTQSKKVLFVLTSHAELGDTGVKTGFWVEEFATPYYFLKDKGFEITLASPKGGQPPIDPKSELPDFQTESTKRFNNDKEAKDQLANTLKLTEVRQSNFDAIFYPGGHGPLWDLSEDQNSISLIEEFYKNNKPVAAVCHAPAVFKNTKNEDGTSLVKGKKVTGFTNGEEAAVALTEVVPFLVEDMLKENGGIYSKAADWNPYAVEDGLLITGQNPASAELVADLLVKKLQ</sequence>
<dbReference type="PANTHER" id="PTHR48094:SF11">
    <property type="entry name" value="GLUTATHIONE-INDEPENDENT GLYOXALASE HSP31-RELATED"/>
    <property type="match status" value="1"/>
</dbReference>
<dbReference type="PANTHER" id="PTHR48094">
    <property type="entry name" value="PROTEIN/NUCLEIC ACID DEGLYCASE DJ-1-RELATED"/>
    <property type="match status" value="1"/>
</dbReference>
<feature type="domain" description="DJ-1/PfpI" evidence="4">
    <location>
        <begin position="65"/>
        <end position="261"/>
    </location>
</feature>
<dbReference type="Gene3D" id="3.40.50.880">
    <property type="match status" value="1"/>
</dbReference>
<dbReference type="Pfam" id="PF01965">
    <property type="entry name" value="DJ-1_PfpI"/>
    <property type="match status" value="1"/>
</dbReference>
<dbReference type="EMBL" id="JAYKLX010000011">
    <property type="protein sequence ID" value="MEB3348053.1"/>
    <property type="molecule type" value="Genomic_DNA"/>
</dbReference>
<dbReference type="SUPFAM" id="SSF52317">
    <property type="entry name" value="Class I glutamine amidotransferase-like"/>
    <property type="match status" value="1"/>
</dbReference>
<dbReference type="InterPro" id="IPR050325">
    <property type="entry name" value="Prot/Nucl_acid_deglycase"/>
</dbReference>
<accession>A0ABU6A1N6</accession>
<evidence type="ECO:0000313" key="5">
    <source>
        <dbReference type="EMBL" id="MEB3348053.1"/>
    </source>
</evidence>
<evidence type="ECO:0000313" key="6">
    <source>
        <dbReference type="Proteomes" id="UP001327027"/>
    </source>
</evidence>
<reference evidence="5 6" key="1">
    <citation type="journal article" date="2013" name="Int. J. Syst. Evol. Microbiol.">
        <title>Aquimarina gracilis sp. nov., isolated from the gut microflora of a mussel, Mytilus coruscus, and emended description of Aquimarina spongiae.</title>
        <authorList>
            <person name="Park S.C."/>
            <person name="Choe H.N."/>
            <person name="Baik K.S."/>
            <person name="Seong C.N."/>
        </authorList>
    </citation>
    <scope>NUCLEOTIDE SEQUENCE [LARGE SCALE GENOMIC DNA]</scope>
    <source>
        <strain evidence="5 6">PSC32</strain>
    </source>
</reference>
<keyword evidence="1" id="KW-0346">Stress response</keyword>
<dbReference type="CDD" id="cd03141">
    <property type="entry name" value="GATase1_Hsp31_like"/>
    <property type="match status" value="1"/>
</dbReference>
<evidence type="ECO:0000256" key="1">
    <source>
        <dbReference type="ARBA" id="ARBA00023016"/>
    </source>
</evidence>
<comment type="caution">
    <text evidence="5">The sequence shown here is derived from an EMBL/GenBank/DDBJ whole genome shotgun (WGS) entry which is preliminary data.</text>
</comment>
<keyword evidence="5" id="KW-0315">Glutamine amidotransferase</keyword>
<evidence type="ECO:0000259" key="4">
    <source>
        <dbReference type="Pfam" id="PF01965"/>
    </source>
</evidence>
<dbReference type="InterPro" id="IPR002818">
    <property type="entry name" value="DJ-1/PfpI"/>
</dbReference>
<keyword evidence="6" id="KW-1185">Reference proteome</keyword>
<comment type="similarity">
    <text evidence="3">Belongs to the peptidase C56 family. HSP31-like subfamily.</text>
</comment>
<dbReference type="InterPro" id="IPR029062">
    <property type="entry name" value="Class_I_gatase-like"/>
</dbReference>
<proteinExistence type="inferred from homology"/>
<protein>
    <submittedName>
        <fullName evidence="5">Type 1 glutamine amidotransferase domain-containing protein</fullName>
    </submittedName>
</protein>
<evidence type="ECO:0000256" key="3">
    <source>
        <dbReference type="ARBA" id="ARBA00038493"/>
    </source>
</evidence>
<dbReference type="RefSeq" id="WP_324182076.1">
    <property type="nucleotide sequence ID" value="NZ_BAABAW010000006.1"/>
</dbReference>